<evidence type="ECO:0000313" key="4">
    <source>
        <dbReference type="Proteomes" id="UP001583172"/>
    </source>
</evidence>
<keyword evidence="4" id="KW-1185">Reference proteome</keyword>
<evidence type="ECO:0000313" key="3">
    <source>
        <dbReference type="EMBL" id="KAL1838770.1"/>
    </source>
</evidence>
<dbReference type="Proteomes" id="UP001583172">
    <property type="component" value="Unassembled WGS sequence"/>
</dbReference>
<proteinExistence type="predicted"/>
<feature type="region of interest" description="Disordered" evidence="2">
    <location>
        <begin position="723"/>
        <end position="799"/>
    </location>
</feature>
<sequence>MFFPLEFLEILDLIQVINKIINIGWHPANDARQQYIEFKRDVESLREQLQALKFNISYAESQRGAELASRGQFGLIFGDFKQTLEDCGRFLAKRASYESQQGAVSNFKWFLWAKDEVDMHRDRIAVLNAKLSLALQSLEIASRNGHSVLVIELTSLVLDRLDQRFDRLDQRFDQIHAEVLRTRGETLAPATTTSYLLGSSPRVNIPSSLAGRFESAAVERYESSIPFCQGIDEAIFYLDRATHWDERRSQSEAEAQRQQLQWQRRPSRQQAAGDDDGIPSIAFRLSRLYHAYWLLQATKRGNEYKAAAQPIIANFQRQYPLLGMTAKRFVEKLEERILQAYEQLMATTPTPPQPTLDQLERAVDKDGDAWRVHCEWAPVVEEEDDDSQFGNQVAVCDLRSAHGATDRKLEIWSREPPNGFLTLVVPGPTRDRYPGVDLRKVRIRPQVTSQSGHLYSLQVFPSQGVDLKLTFQGEADLFISQQWMTGYKVVDDFPRAIVTLQIANPVIGGERRSTTGRIQLWTSTRPSPGRQLPPQLLDDPLDKKQKRRQSLIPALPPMLAPIRNFSRLTLSSSPPTTTTTTNNQNHRLNLQSSLAASRSDTPSLTGLSTVSTSSGEDGGDLALSPIQRRTSSNLIQVDNNGNVGCVLDHPDPPRMVIFLSSSSDSAPQFQPVYQPQPSRRSSVTATAGVPDIASLLVIDINQRIHINPDLCDCHLDNNINATSSSRRAAPAPRNSAVVDRNGILNLPGHSGGDFRYGSPPSLSSSSDPPSPRAPSGFGTTQNPQQQHQQQQQGRGQQHARCRRVILEVDKRRSGLSARESVSPTSSSSAGKSSSSSSPSTAATAGSFASFGGFGAGAAGGGLTMVNLAGAGRYQDGQGLRKVERLKKVTLGFESVEERVRFVRNFTDVRDLYLKRAGEANR</sequence>
<gene>
    <name evidence="3" type="ORF">VTJ49DRAFT_2232</name>
</gene>
<feature type="region of interest" description="Disordered" evidence="2">
    <location>
        <begin position="812"/>
        <end position="843"/>
    </location>
</feature>
<keyword evidence="1" id="KW-0175">Coiled coil</keyword>
<reference evidence="3 4" key="1">
    <citation type="journal article" date="2024" name="Commun. Biol.">
        <title>Comparative genomic analysis of thermophilic fungi reveals convergent evolutionary adaptations and gene losses.</title>
        <authorList>
            <person name="Steindorff A.S."/>
            <person name="Aguilar-Pontes M.V."/>
            <person name="Robinson A.J."/>
            <person name="Andreopoulos B."/>
            <person name="LaButti K."/>
            <person name="Kuo A."/>
            <person name="Mondo S."/>
            <person name="Riley R."/>
            <person name="Otillar R."/>
            <person name="Haridas S."/>
            <person name="Lipzen A."/>
            <person name="Grimwood J."/>
            <person name="Schmutz J."/>
            <person name="Clum A."/>
            <person name="Reid I.D."/>
            <person name="Moisan M.C."/>
            <person name="Butler G."/>
            <person name="Nguyen T.T.M."/>
            <person name="Dewar K."/>
            <person name="Conant G."/>
            <person name="Drula E."/>
            <person name="Henrissat B."/>
            <person name="Hansel C."/>
            <person name="Singer S."/>
            <person name="Hutchinson M.I."/>
            <person name="de Vries R.P."/>
            <person name="Natvig D.O."/>
            <person name="Powell A.J."/>
            <person name="Tsang A."/>
            <person name="Grigoriev I.V."/>
        </authorList>
    </citation>
    <scope>NUCLEOTIDE SEQUENCE [LARGE SCALE GENOMIC DNA]</scope>
    <source>
        <strain evidence="3 4">CBS 620.91</strain>
    </source>
</reference>
<feature type="region of interest" description="Disordered" evidence="2">
    <location>
        <begin position="522"/>
        <end position="553"/>
    </location>
</feature>
<feature type="compositionally biased region" description="Low complexity" evidence="2">
    <location>
        <begin position="758"/>
        <end position="767"/>
    </location>
</feature>
<evidence type="ECO:0000256" key="1">
    <source>
        <dbReference type="SAM" id="Coils"/>
    </source>
</evidence>
<dbReference type="EMBL" id="JAZGSY010000194">
    <property type="protein sequence ID" value="KAL1838770.1"/>
    <property type="molecule type" value="Genomic_DNA"/>
</dbReference>
<evidence type="ECO:0000256" key="2">
    <source>
        <dbReference type="SAM" id="MobiDB-lite"/>
    </source>
</evidence>
<feature type="compositionally biased region" description="Low complexity" evidence="2">
    <location>
        <begin position="601"/>
        <end position="615"/>
    </location>
</feature>
<feature type="region of interest" description="Disordered" evidence="2">
    <location>
        <begin position="248"/>
        <end position="276"/>
    </location>
</feature>
<name>A0ABR3VAA7_HUMIN</name>
<protein>
    <submittedName>
        <fullName evidence="3">Uncharacterized protein</fullName>
    </submittedName>
</protein>
<feature type="region of interest" description="Disordered" evidence="2">
    <location>
        <begin position="594"/>
        <end position="620"/>
    </location>
</feature>
<accession>A0ABR3VAA7</accession>
<feature type="coiled-coil region" evidence="1">
    <location>
        <begin position="28"/>
        <end position="62"/>
    </location>
</feature>
<feature type="compositionally biased region" description="Low complexity" evidence="2">
    <location>
        <begin position="822"/>
        <end position="843"/>
    </location>
</feature>
<feature type="compositionally biased region" description="Polar residues" evidence="2">
    <location>
        <begin position="256"/>
        <end position="270"/>
    </location>
</feature>
<feature type="compositionally biased region" description="Low complexity" evidence="2">
    <location>
        <begin position="723"/>
        <end position="736"/>
    </location>
</feature>
<comment type="caution">
    <text evidence="3">The sequence shown here is derived from an EMBL/GenBank/DDBJ whole genome shotgun (WGS) entry which is preliminary data.</text>
</comment>
<organism evidence="3 4">
    <name type="scientific">Humicola insolens</name>
    <name type="common">Soft-rot fungus</name>
    <dbReference type="NCBI Taxonomy" id="85995"/>
    <lineage>
        <taxon>Eukaryota</taxon>
        <taxon>Fungi</taxon>
        <taxon>Dikarya</taxon>
        <taxon>Ascomycota</taxon>
        <taxon>Pezizomycotina</taxon>
        <taxon>Sordariomycetes</taxon>
        <taxon>Sordariomycetidae</taxon>
        <taxon>Sordariales</taxon>
        <taxon>Chaetomiaceae</taxon>
        <taxon>Mycothermus</taxon>
    </lineage>
</organism>
<feature type="compositionally biased region" description="Low complexity" evidence="2">
    <location>
        <begin position="784"/>
        <end position="796"/>
    </location>
</feature>